<dbReference type="Proteomes" id="UP000766629">
    <property type="component" value="Unassembled WGS sequence"/>
</dbReference>
<proteinExistence type="predicted"/>
<reference evidence="1 2" key="1">
    <citation type="submission" date="2021-06" db="EMBL/GenBank/DDBJ databases">
        <title>50 bacteria genomes isolated from Dapeng, Shenzhen, China.</title>
        <authorList>
            <person name="Zheng W."/>
            <person name="Yu S."/>
            <person name="Huang Y."/>
        </authorList>
    </citation>
    <scope>NUCLEOTIDE SEQUENCE [LARGE SCALE GENOMIC DNA]</scope>
    <source>
        <strain evidence="1 2">DP1N14-2</strain>
    </source>
</reference>
<keyword evidence="2" id="KW-1185">Reference proteome</keyword>
<protein>
    <submittedName>
        <fullName evidence="1">Uncharacterized protein</fullName>
    </submittedName>
</protein>
<sequence length="110" mass="12392">MLAPKEFAADFMNRNAPSALSAWATARIHKRLDSEMAAQLRMLLAGSFQTARSWLELRKGLKQHGFYLCRSGLRLLLCDMHSHVEICSCRFLGFPAAVLEQRLGSLMPQV</sequence>
<evidence type="ECO:0000313" key="1">
    <source>
        <dbReference type="EMBL" id="MBY6141366.1"/>
    </source>
</evidence>
<gene>
    <name evidence="1" type="ORF">KUV26_18155</name>
</gene>
<comment type="caution">
    <text evidence="1">The sequence shown here is derived from an EMBL/GenBank/DDBJ whole genome shotgun (WGS) entry which is preliminary data.</text>
</comment>
<accession>A0ABS7NMI7</accession>
<name>A0ABS7NMI7_9RHOB</name>
<dbReference type="EMBL" id="JAHVJA010000010">
    <property type="protein sequence ID" value="MBY6141366.1"/>
    <property type="molecule type" value="Genomic_DNA"/>
</dbReference>
<organism evidence="1 2">
    <name type="scientific">Leisingera daeponensis</name>
    <dbReference type="NCBI Taxonomy" id="405746"/>
    <lineage>
        <taxon>Bacteria</taxon>
        <taxon>Pseudomonadati</taxon>
        <taxon>Pseudomonadota</taxon>
        <taxon>Alphaproteobacteria</taxon>
        <taxon>Rhodobacterales</taxon>
        <taxon>Roseobacteraceae</taxon>
        <taxon>Leisingera</taxon>
    </lineage>
</organism>
<dbReference type="RefSeq" id="WP_222509426.1">
    <property type="nucleotide sequence ID" value="NZ_JAHVJA010000010.1"/>
</dbReference>
<evidence type="ECO:0000313" key="2">
    <source>
        <dbReference type="Proteomes" id="UP000766629"/>
    </source>
</evidence>